<proteinExistence type="predicted"/>
<dbReference type="PANTHER" id="PTHR20961">
    <property type="entry name" value="GLYCOSYLTRANSFERASE"/>
    <property type="match status" value="1"/>
</dbReference>
<evidence type="ECO:0000256" key="6">
    <source>
        <dbReference type="ARBA" id="ARBA00023136"/>
    </source>
</evidence>
<organism evidence="11 12">
    <name type="scientific">Trametes coccinea (strain BRFM310)</name>
    <name type="common">Pycnoporus coccineus</name>
    <dbReference type="NCBI Taxonomy" id="1353009"/>
    <lineage>
        <taxon>Eukaryota</taxon>
        <taxon>Fungi</taxon>
        <taxon>Dikarya</taxon>
        <taxon>Basidiomycota</taxon>
        <taxon>Agaricomycotina</taxon>
        <taxon>Agaricomycetes</taxon>
        <taxon>Polyporales</taxon>
        <taxon>Polyporaceae</taxon>
        <taxon>Trametes</taxon>
    </lineage>
</organism>
<feature type="region of interest" description="Disordered" evidence="8">
    <location>
        <begin position="55"/>
        <end position="99"/>
    </location>
</feature>
<evidence type="ECO:0000259" key="10">
    <source>
        <dbReference type="Pfam" id="PF04577"/>
    </source>
</evidence>
<dbReference type="GO" id="GO:0035269">
    <property type="term" value="P:protein O-linked glycosylation via mannose"/>
    <property type="evidence" value="ECO:0007669"/>
    <property type="project" value="TreeGrafter"/>
</dbReference>
<dbReference type="AlphaFoldDB" id="A0A1Y2IJH6"/>
<dbReference type="GO" id="GO:0016020">
    <property type="term" value="C:membrane"/>
    <property type="evidence" value="ECO:0007669"/>
    <property type="project" value="UniProtKB-SubCell"/>
</dbReference>
<reference evidence="11 12" key="1">
    <citation type="journal article" date="2015" name="Biotechnol. Biofuels">
        <title>Enhanced degradation of softwood versus hardwood by the white-rot fungus Pycnoporus coccineus.</title>
        <authorList>
            <person name="Couturier M."/>
            <person name="Navarro D."/>
            <person name="Chevret D."/>
            <person name="Henrissat B."/>
            <person name="Piumi F."/>
            <person name="Ruiz-Duenas F.J."/>
            <person name="Martinez A.T."/>
            <person name="Grigoriev I.V."/>
            <person name="Riley R."/>
            <person name="Lipzen A."/>
            <person name="Berrin J.G."/>
            <person name="Master E.R."/>
            <person name="Rosso M.N."/>
        </authorList>
    </citation>
    <scope>NUCLEOTIDE SEQUENCE [LARGE SCALE GENOMIC DNA]</scope>
    <source>
        <strain evidence="11 12">BRFM310</strain>
    </source>
</reference>
<keyword evidence="2" id="KW-0328">Glycosyltransferase</keyword>
<evidence type="ECO:0000256" key="7">
    <source>
        <dbReference type="ARBA" id="ARBA00023180"/>
    </source>
</evidence>
<feature type="domain" description="Glycosyltransferase 61 catalytic" evidence="10">
    <location>
        <begin position="429"/>
        <end position="504"/>
    </location>
</feature>
<protein>
    <recommendedName>
        <fullName evidence="10">Glycosyltransferase 61 catalytic domain-containing protein</fullName>
    </recommendedName>
</protein>
<keyword evidence="5 9" id="KW-1133">Transmembrane helix</keyword>
<keyword evidence="3" id="KW-0808">Transferase</keyword>
<keyword evidence="6 9" id="KW-0472">Membrane</keyword>
<dbReference type="STRING" id="1353009.A0A1Y2IJH6"/>
<keyword evidence="7" id="KW-0325">Glycoprotein</keyword>
<evidence type="ECO:0000313" key="12">
    <source>
        <dbReference type="Proteomes" id="UP000193067"/>
    </source>
</evidence>
<dbReference type="GO" id="GO:0097363">
    <property type="term" value="F:protein O-acetylglucosaminyltransferase activity"/>
    <property type="evidence" value="ECO:0007669"/>
    <property type="project" value="TreeGrafter"/>
</dbReference>
<dbReference type="InterPro" id="IPR007657">
    <property type="entry name" value="Glycosyltransferase_61"/>
</dbReference>
<evidence type="ECO:0000256" key="5">
    <source>
        <dbReference type="ARBA" id="ARBA00022989"/>
    </source>
</evidence>
<dbReference type="Proteomes" id="UP000193067">
    <property type="component" value="Unassembled WGS sequence"/>
</dbReference>
<evidence type="ECO:0000256" key="1">
    <source>
        <dbReference type="ARBA" id="ARBA00004167"/>
    </source>
</evidence>
<dbReference type="OrthoDB" id="529273at2759"/>
<evidence type="ECO:0000256" key="9">
    <source>
        <dbReference type="SAM" id="Phobius"/>
    </source>
</evidence>
<evidence type="ECO:0000256" key="3">
    <source>
        <dbReference type="ARBA" id="ARBA00022679"/>
    </source>
</evidence>
<comment type="subcellular location">
    <subcellularLocation>
        <location evidence="1">Membrane</location>
        <topology evidence="1">Single-pass membrane protein</topology>
    </subcellularLocation>
</comment>
<sequence length="584" mass="64199">MVGIARPRTLRDVALICLGAAAMHFLTSFLGPFADHSSSIIVKTQVSSEYVQDAGQPNVFAPPQHDSSNHGHLDVVQPPPAPAPAPAKQPDSAPARDQRQLPAQELIKPPKDLPAAVDTSTTIPETTILSHAPGWTLFQNIYMSNGTMYIVTSRPSSFPDISLMTSTGLPAENTPENIAARMPTADDMAFLTPQEAQDRWGGDADKLEKNRIWTVPGNTFIINEPSQFLDHYYHFCAEWLFGAWAFWQGAWKAAVSPDSAAKTDAPPVHRAIFANAGAHGWRDRPGFNSYVFRSAFPALTVEVLEDWDDRIIATSSPTAPARAWHFDIVLFTDRSASFRGPICGSQTQRIAAEATEHMRKAGNLTKLWWEPVRRAVLRFAGVDERTLDIGVRADAAVAANTRMQPGAATGADGSLKNNLAVSGLYDSDIVITYISRQASRRHLLDPDHAALVEALEEMCKRHGWELNVVEAEKLSKEQQLAIAARTTVMLGVHGNGLTHLIMMPVTPVSTVIEIFYPQGFAQDYHWTAHALGMRHFAIWNDTYRTLPNKPDVSYPDGFQGTEIPVYAPTVVQVIEERIAGLHPL</sequence>
<dbReference type="Pfam" id="PF04577">
    <property type="entry name" value="Glyco_transf_61"/>
    <property type="match status" value="1"/>
</dbReference>
<evidence type="ECO:0000313" key="11">
    <source>
        <dbReference type="EMBL" id="OSD01278.1"/>
    </source>
</evidence>
<feature type="compositionally biased region" description="Pro residues" evidence="8">
    <location>
        <begin position="77"/>
        <end position="87"/>
    </location>
</feature>
<dbReference type="GO" id="GO:0005783">
    <property type="term" value="C:endoplasmic reticulum"/>
    <property type="evidence" value="ECO:0007669"/>
    <property type="project" value="TreeGrafter"/>
</dbReference>
<keyword evidence="12" id="KW-1185">Reference proteome</keyword>
<dbReference type="InterPro" id="IPR049625">
    <property type="entry name" value="Glyco_transf_61_cat"/>
</dbReference>
<keyword evidence="4 9" id="KW-0812">Transmembrane</keyword>
<evidence type="ECO:0000256" key="8">
    <source>
        <dbReference type="SAM" id="MobiDB-lite"/>
    </source>
</evidence>
<name>A0A1Y2IJH6_TRAC3</name>
<evidence type="ECO:0000256" key="2">
    <source>
        <dbReference type="ARBA" id="ARBA00022676"/>
    </source>
</evidence>
<dbReference type="PANTHER" id="PTHR20961:SF38">
    <property type="entry name" value="PROTEIN O-LINKED-MANNOSE BETA-1,4-N-ACETYLGLUCOSAMINYLTRANSFERASE 2"/>
    <property type="match status" value="1"/>
</dbReference>
<gene>
    <name evidence="11" type="ORF">PYCCODRAFT_1426009</name>
</gene>
<accession>A0A1Y2IJH6</accession>
<dbReference type="EMBL" id="KZ084112">
    <property type="protein sequence ID" value="OSD01278.1"/>
    <property type="molecule type" value="Genomic_DNA"/>
</dbReference>
<feature type="transmembrane region" description="Helical" evidence="9">
    <location>
        <begin position="12"/>
        <end position="34"/>
    </location>
</feature>
<evidence type="ECO:0000256" key="4">
    <source>
        <dbReference type="ARBA" id="ARBA00022692"/>
    </source>
</evidence>